<evidence type="ECO:0000313" key="3">
    <source>
        <dbReference type="EnsemblMetazoa" id="ISCW021267-PA"/>
    </source>
</evidence>
<dbReference type="Proteomes" id="UP000001555">
    <property type="component" value="Unassembled WGS sequence"/>
</dbReference>
<protein>
    <submittedName>
        <fullName evidence="2 3">Uncharacterized protein</fullName>
    </submittedName>
</protein>
<dbReference type="VEuPathDB" id="VectorBase:ISCW021267"/>
<keyword evidence="4" id="KW-1185">Reference proteome</keyword>
<dbReference type="AlphaFoldDB" id="B7Q711"/>
<evidence type="ECO:0000313" key="2">
    <source>
        <dbReference type="EMBL" id="EEC14633.1"/>
    </source>
</evidence>
<accession>B7Q711</accession>
<dbReference type="EMBL" id="ABJB010229242">
    <property type="status" value="NOT_ANNOTATED_CDS"/>
    <property type="molecule type" value="Genomic_DNA"/>
</dbReference>
<feature type="compositionally biased region" description="Low complexity" evidence="1">
    <location>
        <begin position="1"/>
        <end position="18"/>
    </location>
</feature>
<reference evidence="2 4" key="1">
    <citation type="submission" date="2008-03" db="EMBL/GenBank/DDBJ databases">
        <title>Annotation of Ixodes scapularis.</title>
        <authorList>
            <consortium name="Ixodes scapularis Genome Project Consortium"/>
            <person name="Caler E."/>
            <person name="Hannick L.I."/>
            <person name="Bidwell S."/>
            <person name="Joardar V."/>
            <person name="Thiagarajan M."/>
            <person name="Amedeo P."/>
            <person name="Galinsky K.J."/>
            <person name="Schobel S."/>
            <person name="Inman J."/>
            <person name="Hostetler J."/>
            <person name="Miller J."/>
            <person name="Hammond M."/>
            <person name="Megy K."/>
            <person name="Lawson D."/>
            <person name="Kodira C."/>
            <person name="Sutton G."/>
            <person name="Meyer J."/>
            <person name="Hill C.A."/>
            <person name="Birren B."/>
            <person name="Nene V."/>
            <person name="Collins F."/>
            <person name="Alarcon-Chaidez F."/>
            <person name="Wikel S."/>
            <person name="Strausberg R."/>
        </authorList>
    </citation>
    <scope>NUCLEOTIDE SEQUENCE [LARGE SCALE GENOMIC DNA]</scope>
    <source>
        <strain evidence="4">Wikel</strain>
        <strain evidence="2">Wikel colony</strain>
    </source>
</reference>
<dbReference type="InParanoid" id="B7Q711"/>
<sequence length="66" mass="7094">MLSSQQPSISSSNSSSHIQHSRCRLEWLPATSRGRAISCLSTPLLNRALIQANIRGSTLANTKAST</sequence>
<evidence type="ECO:0000313" key="4">
    <source>
        <dbReference type="Proteomes" id="UP000001555"/>
    </source>
</evidence>
<evidence type="ECO:0000256" key="1">
    <source>
        <dbReference type="SAM" id="MobiDB-lite"/>
    </source>
</evidence>
<organism>
    <name type="scientific">Ixodes scapularis</name>
    <name type="common">Black-legged tick</name>
    <name type="synonym">Deer tick</name>
    <dbReference type="NCBI Taxonomy" id="6945"/>
    <lineage>
        <taxon>Eukaryota</taxon>
        <taxon>Metazoa</taxon>
        <taxon>Ecdysozoa</taxon>
        <taxon>Arthropoda</taxon>
        <taxon>Chelicerata</taxon>
        <taxon>Arachnida</taxon>
        <taxon>Acari</taxon>
        <taxon>Parasitiformes</taxon>
        <taxon>Ixodida</taxon>
        <taxon>Ixodoidea</taxon>
        <taxon>Ixodidae</taxon>
        <taxon>Ixodinae</taxon>
        <taxon>Ixodes</taxon>
    </lineage>
</organism>
<dbReference type="HOGENOM" id="CLU_2833992_0_0_1"/>
<proteinExistence type="predicted"/>
<dbReference type="EMBL" id="DS871103">
    <property type="protein sequence ID" value="EEC14633.1"/>
    <property type="molecule type" value="Genomic_DNA"/>
</dbReference>
<gene>
    <name evidence="2" type="ORF">IscW_ISCW021267</name>
</gene>
<dbReference type="EnsemblMetazoa" id="ISCW021267-RA">
    <property type="protein sequence ID" value="ISCW021267-PA"/>
    <property type="gene ID" value="ISCW021267"/>
</dbReference>
<name>B7Q711_IXOSC</name>
<reference evidence="3" key="2">
    <citation type="submission" date="2020-05" db="UniProtKB">
        <authorList>
            <consortium name="EnsemblMetazoa"/>
        </authorList>
    </citation>
    <scope>IDENTIFICATION</scope>
    <source>
        <strain evidence="3">wikel</strain>
    </source>
</reference>
<dbReference type="PaxDb" id="6945-B7Q711"/>
<feature type="region of interest" description="Disordered" evidence="1">
    <location>
        <begin position="1"/>
        <end position="20"/>
    </location>
</feature>